<dbReference type="RefSeq" id="WP_011667867.1">
    <property type="nucleotide sequence ID" value="NC_008497.1"/>
</dbReference>
<dbReference type="PANTHER" id="PTHR41328:SF3">
    <property type="entry name" value="PBSX PHAGE TERMINASE SMALL SUBUNIT"/>
    <property type="match status" value="1"/>
</dbReference>
<dbReference type="eggNOG" id="COG5484">
    <property type="taxonomic scope" value="Bacteria"/>
</dbReference>
<dbReference type="STRING" id="387344.LVIS_1105"/>
<dbReference type="PANTHER" id="PTHR41328">
    <property type="entry name" value="TERMINASE SMALL SUBUNIT-RELATED"/>
    <property type="match status" value="1"/>
</dbReference>
<dbReference type="EMBL" id="CP000416">
    <property type="protein sequence ID" value="ABJ64237.1"/>
    <property type="molecule type" value="Genomic_DNA"/>
</dbReference>
<evidence type="ECO:0000256" key="3">
    <source>
        <dbReference type="SAM" id="MobiDB-lite"/>
    </source>
</evidence>
<dbReference type="InterPro" id="IPR009057">
    <property type="entry name" value="Homeodomain-like_sf"/>
</dbReference>
<evidence type="ECO:0000256" key="2">
    <source>
        <dbReference type="ARBA" id="ARBA00023219"/>
    </source>
</evidence>
<evidence type="ECO:0000259" key="4">
    <source>
        <dbReference type="Pfam" id="PF06056"/>
    </source>
</evidence>
<dbReference type="InterPro" id="IPR010332">
    <property type="entry name" value="ATPase_terminase-su_N"/>
</dbReference>
<keyword evidence="1" id="KW-1188">Viral release from host cell</keyword>
<proteinExistence type="predicted"/>
<evidence type="ECO:0000313" key="6">
    <source>
        <dbReference type="Proteomes" id="UP000001652"/>
    </source>
</evidence>
<dbReference type="AlphaFoldDB" id="Q03RD5"/>
<organism evidence="5 6">
    <name type="scientific">Levilactobacillus brevis (strain ATCC 367 / BCRC 12310 / CIP 105137 / JCM 1170 / LMG 11437 / NCIMB 947 / NCTC 947)</name>
    <name type="common">Lactobacillus brevis</name>
    <dbReference type="NCBI Taxonomy" id="387344"/>
    <lineage>
        <taxon>Bacteria</taxon>
        <taxon>Bacillati</taxon>
        <taxon>Bacillota</taxon>
        <taxon>Bacilli</taxon>
        <taxon>Lactobacillales</taxon>
        <taxon>Lactobacillaceae</taxon>
        <taxon>Levilactobacillus</taxon>
    </lineage>
</organism>
<dbReference type="Gene3D" id="1.10.10.60">
    <property type="entry name" value="Homeodomain-like"/>
    <property type="match status" value="1"/>
</dbReference>
<dbReference type="Pfam" id="PF03592">
    <property type="entry name" value="Terminase_2"/>
    <property type="match status" value="1"/>
</dbReference>
<gene>
    <name evidence="5" type="ordered locus">LVIS_1105</name>
</gene>
<dbReference type="InterPro" id="IPR005335">
    <property type="entry name" value="Terminase_ssu"/>
</dbReference>
<feature type="domain" description="Terminase ATPase subunit N-terminal" evidence="4">
    <location>
        <begin position="4"/>
        <end position="51"/>
    </location>
</feature>
<sequence>MTDKEQAYQDYMSGMKYKDIASKLGISINTIKSWKKRHNWQRGAPPATKKEKHQKNAPQVAPPAIDQLDSNIQLTDKQKMFCVYYLTRFNATWAYMKAYDVTYNTAMVNGNRLLRNAYIKQQLAELKKAQETELYINATDILNEYVKQATSNLGDYLKYDVQEIVDKKHKDVHGNYERYYSVQIKPEDMDKVDMSLVKSFHRGKDGLVIELYDKQKAMQVLLDRLPEAKLTSEQKDSFLNAIIAAKKGKEKE</sequence>
<protein>
    <recommendedName>
        <fullName evidence="4">Terminase ATPase subunit N-terminal domain-containing protein</fullName>
    </recommendedName>
</protein>
<dbReference type="Pfam" id="PF06056">
    <property type="entry name" value="Terminase_5"/>
    <property type="match status" value="1"/>
</dbReference>
<dbReference type="InterPro" id="IPR038713">
    <property type="entry name" value="Terminase_Gp1_N_sf"/>
</dbReference>
<reference evidence="5 6" key="1">
    <citation type="journal article" date="2006" name="Proc. Natl. Acad. Sci. U.S.A.">
        <title>Comparative genomics of the lactic acid bacteria.</title>
        <authorList>
            <person name="Makarova K."/>
            <person name="Slesarev A."/>
            <person name="Wolf Y."/>
            <person name="Sorokin A."/>
            <person name="Mirkin B."/>
            <person name="Koonin E."/>
            <person name="Pavlov A."/>
            <person name="Pavlova N."/>
            <person name="Karamychev V."/>
            <person name="Polouchine N."/>
            <person name="Shakhova V."/>
            <person name="Grigoriev I."/>
            <person name="Lou Y."/>
            <person name="Rohksar D."/>
            <person name="Lucas S."/>
            <person name="Huang K."/>
            <person name="Goodstein D.M."/>
            <person name="Hawkins T."/>
            <person name="Plengvidhya V."/>
            <person name="Welker D."/>
            <person name="Hughes J."/>
            <person name="Goh Y."/>
            <person name="Benson A."/>
            <person name="Baldwin K."/>
            <person name="Lee J.H."/>
            <person name="Diaz-Muniz I."/>
            <person name="Dosti B."/>
            <person name="Smeianov V."/>
            <person name="Wechter W."/>
            <person name="Barabote R."/>
            <person name="Lorca G."/>
            <person name="Altermann E."/>
            <person name="Barrangou R."/>
            <person name="Ganesan B."/>
            <person name="Xie Y."/>
            <person name="Rawsthorne H."/>
            <person name="Tamir D."/>
            <person name="Parker C."/>
            <person name="Breidt F."/>
            <person name="Broadbent J."/>
            <person name="Hutkins R."/>
            <person name="O'Sullivan D."/>
            <person name="Steele J."/>
            <person name="Unlu G."/>
            <person name="Saier M."/>
            <person name="Klaenhammer T."/>
            <person name="Richardson P."/>
            <person name="Kozyavkin S."/>
            <person name="Weimer B."/>
            <person name="Mills D."/>
        </authorList>
    </citation>
    <scope>NUCLEOTIDE SEQUENCE [LARGE SCALE GENOMIC DNA]</scope>
    <source>
        <strain evidence="6">ATCC 367 / BCRC 12310 / CIP 105137 / JCM 1170 / LMG 11437 / NCIMB 947 / NCTC 947</strain>
    </source>
</reference>
<dbReference type="Gene3D" id="1.10.10.1400">
    <property type="entry name" value="Terminase, small subunit, N-terminal DNA-binding domain, HTH motif"/>
    <property type="match status" value="1"/>
</dbReference>
<evidence type="ECO:0000256" key="1">
    <source>
        <dbReference type="ARBA" id="ARBA00022612"/>
    </source>
</evidence>
<dbReference type="KEGG" id="lbr:LVIS_1105"/>
<keyword evidence="2" id="KW-0231">Viral genome packaging</keyword>
<dbReference type="PATRIC" id="fig|387344.15.peg.1077"/>
<keyword evidence="6" id="KW-1185">Reference proteome</keyword>
<dbReference type="HOGENOM" id="CLU_052808_0_0_9"/>
<dbReference type="SUPFAM" id="SSF46689">
    <property type="entry name" value="Homeodomain-like"/>
    <property type="match status" value="1"/>
</dbReference>
<name>Q03RD5_LEVBA</name>
<accession>Q03RD5</accession>
<evidence type="ECO:0000313" key="5">
    <source>
        <dbReference type="EMBL" id="ABJ64237.1"/>
    </source>
</evidence>
<dbReference type="InterPro" id="IPR052404">
    <property type="entry name" value="SPP1-like_terminase"/>
</dbReference>
<dbReference type="Proteomes" id="UP000001652">
    <property type="component" value="Chromosome"/>
</dbReference>
<dbReference type="GO" id="GO:0051276">
    <property type="term" value="P:chromosome organization"/>
    <property type="evidence" value="ECO:0007669"/>
    <property type="project" value="InterPro"/>
</dbReference>
<dbReference type="eggNOG" id="COG3728">
    <property type="taxonomic scope" value="Bacteria"/>
</dbReference>
<feature type="region of interest" description="Disordered" evidence="3">
    <location>
        <begin position="37"/>
        <end position="61"/>
    </location>
</feature>